<dbReference type="AlphaFoldDB" id="A0A8S3Y5V3"/>
<feature type="region of interest" description="Disordered" evidence="1">
    <location>
        <begin position="53"/>
        <end position="84"/>
    </location>
</feature>
<dbReference type="InterPro" id="IPR005135">
    <property type="entry name" value="Endo/exonuclease/phosphatase"/>
</dbReference>
<evidence type="ECO:0000313" key="3">
    <source>
        <dbReference type="EMBL" id="CAG5048393.1"/>
    </source>
</evidence>
<comment type="caution">
    <text evidence="3">The sequence shown here is derived from an EMBL/GenBank/DDBJ whole genome shotgun (WGS) entry which is preliminary data.</text>
</comment>
<evidence type="ECO:0000259" key="2">
    <source>
        <dbReference type="Pfam" id="PF14529"/>
    </source>
</evidence>
<protein>
    <submittedName>
        <fullName evidence="3">(apollo) hypothetical protein</fullName>
    </submittedName>
</protein>
<evidence type="ECO:0000313" key="4">
    <source>
        <dbReference type="Proteomes" id="UP000691718"/>
    </source>
</evidence>
<sequence>MSPQTRRKTVTKLNVCKNCLFSHQGKACISEKRCRECNDNHYTLLHDAFRPYSNKPQNNANIKNKSSMSSEAENNRVSTSNSNVTQQNNDMTEILLATVMLKVQAADGIYKIMRTLIDQGSQVSIISENAAQRLALPRRNCKGANSKSIFGVGVKPSSCKGVLDLTCSSMDDYYVFDTISTTPYLPVGVVRGDRGRQAGDGQQHLPDNSNCTTKKTAVANPLAKRGNYGNIPPMNNYTNRRPPVPGGPAIPGYGGDHGNGGAGGAKNLRWRFGCHLRRLDLATFNARTLRTDEKILELEEEIDKLRWSIIGLSEVRREGEDTVILESGNLFYHREGDHLSQGGVGFIVHKSLVNNVVQIESVSTRVAYLIFRITKRYSLKIIQVYAPTSAHSDEEVEEMYEDISKAIHSSKTHYTVLMGDFNAKLGTRESGELKLGKFGVGQRNRRGQQLADFMEKEGLFMMNSFFQKRPHRKWTWSSPDGSTKNEIDFIMTTRRQLFSDVSVIARVKTGSDHRMVRGTLNLNVKLERSRLMKSTLRPPSCSDPKSRKLSARVTQPLSVPTRLQCSGR</sequence>
<reference evidence="3" key="1">
    <citation type="submission" date="2021-04" db="EMBL/GenBank/DDBJ databases">
        <authorList>
            <person name="Tunstrom K."/>
        </authorList>
    </citation>
    <scope>NUCLEOTIDE SEQUENCE</scope>
</reference>
<dbReference type="PANTHER" id="PTHR23227:SF67">
    <property type="entry name" value="CRANIOFACIAL DEVELOPMENT PROTEIN 2-LIKE"/>
    <property type="match status" value="1"/>
</dbReference>
<proteinExistence type="predicted"/>
<dbReference type="GO" id="GO:0003824">
    <property type="term" value="F:catalytic activity"/>
    <property type="evidence" value="ECO:0007669"/>
    <property type="project" value="InterPro"/>
</dbReference>
<dbReference type="Proteomes" id="UP000691718">
    <property type="component" value="Unassembled WGS sequence"/>
</dbReference>
<dbReference type="OrthoDB" id="6774396at2759"/>
<dbReference type="EMBL" id="CAJQZP010001459">
    <property type="protein sequence ID" value="CAG5048393.1"/>
    <property type="molecule type" value="Genomic_DNA"/>
</dbReference>
<feature type="compositionally biased region" description="Polar residues" evidence="1">
    <location>
        <begin position="54"/>
        <end position="72"/>
    </location>
</feature>
<name>A0A8S3Y5V3_PARAO</name>
<feature type="compositionally biased region" description="Polar residues" evidence="1">
    <location>
        <begin position="552"/>
        <end position="568"/>
    </location>
</feature>
<evidence type="ECO:0000256" key="1">
    <source>
        <dbReference type="SAM" id="MobiDB-lite"/>
    </source>
</evidence>
<feature type="region of interest" description="Disordered" evidence="1">
    <location>
        <begin position="533"/>
        <end position="568"/>
    </location>
</feature>
<gene>
    <name evidence="3" type="ORF">PAPOLLO_LOCUS24211</name>
</gene>
<accession>A0A8S3Y5V3</accession>
<feature type="domain" description="Endonuclease/exonuclease/phosphatase" evidence="2">
    <location>
        <begin position="380"/>
        <end position="516"/>
    </location>
</feature>
<keyword evidence="4" id="KW-1185">Reference proteome</keyword>
<dbReference type="Pfam" id="PF14529">
    <property type="entry name" value="Exo_endo_phos_2"/>
    <property type="match status" value="1"/>
</dbReference>
<dbReference type="CDD" id="cd09076">
    <property type="entry name" value="L1-EN"/>
    <property type="match status" value="1"/>
</dbReference>
<dbReference type="PANTHER" id="PTHR23227">
    <property type="entry name" value="BUCENTAUR RELATED"/>
    <property type="match status" value="1"/>
</dbReference>
<dbReference type="InterPro" id="IPR027124">
    <property type="entry name" value="Swc5/CFDP1/2"/>
</dbReference>
<organism evidence="3 4">
    <name type="scientific">Parnassius apollo</name>
    <name type="common">Apollo butterfly</name>
    <name type="synonym">Papilio apollo</name>
    <dbReference type="NCBI Taxonomy" id="110799"/>
    <lineage>
        <taxon>Eukaryota</taxon>
        <taxon>Metazoa</taxon>
        <taxon>Ecdysozoa</taxon>
        <taxon>Arthropoda</taxon>
        <taxon>Hexapoda</taxon>
        <taxon>Insecta</taxon>
        <taxon>Pterygota</taxon>
        <taxon>Neoptera</taxon>
        <taxon>Endopterygota</taxon>
        <taxon>Lepidoptera</taxon>
        <taxon>Glossata</taxon>
        <taxon>Ditrysia</taxon>
        <taxon>Papilionoidea</taxon>
        <taxon>Papilionidae</taxon>
        <taxon>Parnassiinae</taxon>
        <taxon>Parnassini</taxon>
        <taxon>Parnassius</taxon>
        <taxon>Parnassius</taxon>
    </lineage>
</organism>
<feature type="compositionally biased region" description="Low complexity" evidence="1">
    <location>
        <begin position="75"/>
        <end position="84"/>
    </location>
</feature>